<keyword evidence="1" id="KW-0862">Zinc</keyword>
<keyword evidence="1" id="KW-0479">Metal-binding</keyword>
<dbReference type="Gene3D" id="1.10.10.10">
    <property type="entry name" value="Winged helix-like DNA-binding domain superfamily/Winged helix DNA-binding domain"/>
    <property type="match status" value="1"/>
</dbReference>
<reference evidence="2" key="1">
    <citation type="submission" date="2018-07" db="EMBL/GenBank/DDBJ databases">
        <authorList>
            <consortium name="PulseNet: The National Subtyping Network for Foodborne Disease Surveillance"/>
            <person name="Tarr C.L."/>
            <person name="Trees E."/>
            <person name="Katz L.S."/>
            <person name="Carleton-Romer H.A."/>
            <person name="Stroika S."/>
            <person name="Kucerova Z."/>
            <person name="Roache K.F."/>
            <person name="Sabol A.L."/>
            <person name="Besser J."/>
            <person name="Gerner-Smidt P."/>
        </authorList>
    </citation>
    <scope>NUCLEOTIDE SEQUENCE</scope>
    <source>
        <strain evidence="2">PNUSAS032273</strain>
    </source>
</reference>
<accession>A0A5I9WJN9</accession>
<dbReference type="AlphaFoldDB" id="A0A5I9WJN9"/>
<name>A0A5I9WJN9_SALET</name>
<comment type="caution">
    <text evidence="2">The sequence shown here is derived from an EMBL/GenBank/DDBJ whole genome shotgun (WGS) entry which is preliminary data.</text>
</comment>
<dbReference type="SUPFAM" id="SSF46785">
    <property type="entry name" value="Winged helix' DNA-binding domain"/>
    <property type="match status" value="1"/>
</dbReference>
<protein>
    <submittedName>
        <fullName evidence="2">Uncharacterized protein</fullName>
    </submittedName>
</protein>
<dbReference type="InterPro" id="IPR036388">
    <property type="entry name" value="WH-like_DNA-bd_sf"/>
</dbReference>
<dbReference type="InterPro" id="IPR036390">
    <property type="entry name" value="WH_DNA-bd_sf"/>
</dbReference>
<gene>
    <name evidence="2" type="ORF">C8634_06735</name>
</gene>
<evidence type="ECO:0000313" key="2">
    <source>
        <dbReference type="EMBL" id="ECS8475904.1"/>
    </source>
</evidence>
<evidence type="ECO:0000256" key="1">
    <source>
        <dbReference type="PIRSR" id="PIRSR602481-1"/>
    </source>
</evidence>
<dbReference type="GO" id="GO:0003700">
    <property type="term" value="F:DNA-binding transcription factor activity"/>
    <property type="evidence" value="ECO:0007669"/>
    <property type="project" value="InterPro"/>
</dbReference>
<organism evidence="2">
    <name type="scientific">Salmonella enterica subsp. enterica serovar Pomona</name>
    <dbReference type="NCBI Taxonomy" id="570935"/>
    <lineage>
        <taxon>Bacteria</taxon>
        <taxon>Pseudomonadati</taxon>
        <taxon>Pseudomonadota</taxon>
        <taxon>Gammaproteobacteria</taxon>
        <taxon>Enterobacterales</taxon>
        <taxon>Enterobacteriaceae</taxon>
        <taxon>Salmonella</taxon>
    </lineage>
</organism>
<proteinExistence type="predicted"/>
<dbReference type="InterPro" id="IPR002481">
    <property type="entry name" value="FUR"/>
</dbReference>
<comment type="cofactor">
    <cofactor evidence="1">
        <name>Zn(2+)</name>
        <dbReference type="ChEBI" id="CHEBI:29105"/>
    </cofactor>
    <text evidence="1">Binds 1 zinc ion per subunit.</text>
</comment>
<sequence length="130" mass="14959">MKNATTYDQMIFKVINELDTGDFTVTEIFKFCLAKGYDIPQSMIYKAVANLVKLGKIQKITSNERSCRYEKCDEGKNVKLICTKCHKELKIHDKRIDGLLVTIASENKRKVAESNLKIYVSHISRICQHD</sequence>
<dbReference type="Pfam" id="PF01475">
    <property type="entry name" value="FUR"/>
    <property type="match status" value="1"/>
</dbReference>
<dbReference type="GO" id="GO:0046872">
    <property type="term" value="F:metal ion binding"/>
    <property type="evidence" value="ECO:0007669"/>
    <property type="project" value="UniProtKB-KW"/>
</dbReference>
<feature type="binding site" evidence="1">
    <location>
        <position position="85"/>
    </location>
    <ligand>
        <name>Zn(2+)</name>
        <dbReference type="ChEBI" id="CHEBI:29105"/>
    </ligand>
</feature>
<dbReference type="EMBL" id="AAKKXN010000002">
    <property type="protein sequence ID" value="ECS8475904.1"/>
    <property type="molecule type" value="Genomic_DNA"/>
</dbReference>
<feature type="binding site" evidence="1">
    <location>
        <position position="82"/>
    </location>
    <ligand>
        <name>Zn(2+)</name>
        <dbReference type="ChEBI" id="CHEBI:29105"/>
    </ligand>
</feature>